<keyword evidence="1" id="KW-0808">Transferase</keyword>
<evidence type="ECO:0000259" key="3">
    <source>
        <dbReference type="Pfam" id="PF01743"/>
    </source>
</evidence>
<dbReference type="Gene3D" id="1.10.3090.10">
    <property type="entry name" value="cca-adding enzyme, domain 2"/>
    <property type="match status" value="1"/>
</dbReference>
<dbReference type="InterPro" id="IPR003607">
    <property type="entry name" value="HD/PDEase_dom"/>
</dbReference>
<feature type="non-terminal residue" evidence="5">
    <location>
        <position position="1"/>
    </location>
</feature>
<evidence type="ECO:0000256" key="2">
    <source>
        <dbReference type="ARBA" id="ARBA00022884"/>
    </source>
</evidence>
<dbReference type="InterPro" id="IPR043519">
    <property type="entry name" value="NT_sf"/>
</dbReference>
<dbReference type="InterPro" id="IPR006674">
    <property type="entry name" value="HD_domain"/>
</dbReference>
<dbReference type="InterPro" id="IPR002646">
    <property type="entry name" value="PolA_pol_head_dom"/>
</dbReference>
<feature type="non-terminal residue" evidence="5">
    <location>
        <position position="354"/>
    </location>
</feature>
<keyword evidence="2" id="KW-0694">RNA-binding</keyword>
<organism evidence="5">
    <name type="scientific">marine sediment metagenome</name>
    <dbReference type="NCBI Taxonomy" id="412755"/>
    <lineage>
        <taxon>unclassified sequences</taxon>
        <taxon>metagenomes</taxon>
        <taxon>ecological metagenomes</taxon>
    </lineage>
</organism>
<dbReference type="GO" id="GO:0001680">
    <property type="term" value="P:tRNA 3'-terminal CCA addition"/>
    <property type="evidence" value="ECO:0007669"/>
    <property type="project" value="TreeGrafter"/>
</dbReference>
<dbReference type="SUPFAM" id="SSF81301">
    <property type="entry name" value="Nucleotidyltransferase"/>
    <property type="match status" value="1"/>
</dbReference>
<gene>
    <name evidence="5" type="ORF">LCGC14_3055370</name>
</gene>
<accession>A0A0F8WL02</accession>
<proteinExistence type="predicted"/>
<reference evidence="5" key="1">
    <citation type="journal article" date="2015" name="Nature">
        <title>Complex archaea that bridge the gap between prokaryotes and eukaryotes.</title>
        <authorList>
            <person name="Spang A."/>
            <person name="Saw J.H."/>
            <person name="Jorgensen S.L."/>
            <person name="Zaremba-Niedzwiedzka K."/>
            <person name="Martijn J."/>
            <person name="Lind A.E."/>
            <person name="van Eijk R."/>
            <person name="Schleper C."/>
            <person name="Guy L."/>
            <person name="Ettema T.J."/>
        </authorList>
    </citation>
    <scope>NUCLEOTIDE SEQUENCE</scope>
</reference>
<dbReference type="GO" id="GO:0003723">
    <property type="term" value="F:RNA binding"/>
    <property type="evidence" value="ECO:0007669"/>
    <property type="project" value="UniProtKB-KW"/>
</dbReference>
<dbReference type="Pfam" id="PF01966">
    <property type="entry name" value="HD"/>
    <property type="match status" value="1"/>
</dbReference>
<name>A0A0F8WL02_9ZZZZ</name>
<dbReference type="CDD" id="cd05398">
    <property type="entry name" value="NT_ClassII-CCAase"/>
    <property type="match status" value="1"/>
</dbReference>
<dbReference type="SUPFAM" id="SSF81891">
    <property type="entry name" value="Poly A polymerase C-terminal region-like"/>
    <property type="match status" value="1"/>
</dbReference>
<dbReference type="PANTHER" id="PTHR13734:SF5">
    <property type="entry name" value="CCA TRNA NUCLEOTIDYLTRANSFERASE, MITOCHONDRIAL"/>
    <property type="match status" value="1"/>
</dbReference>
<dbReference type="Gene3D" id="3.30.460.10">
    <property type="entry name" value="Beta Polymerase, domain 2"/>
    <property type="match status" value="1"/>
</dbReference>
<dbReference type="GO" id="GO:0052927">
    <property type="term" value="F:CC tRNA cytidylyltransferase activity"/>
    <property type="evidence" value="ECO:0007669"/>
    <property type="project" value="TreeGrafter"/>
</dbReference>
<dbReference type="EMBL" id="LAZR01064530">
    <property type="protein sequence ID" value="KKK57348.1"/>
    <property type="molecule type" value="Genomic_DNA"/>
</dbReference>
<feature type="domain" description="HD" evidence="4">
    <location>
        <begin position="233"/>
        <end position="326"/>
    </location>
</feature>
<feature type="domain" description="Poly A polymerase head" evidence="3">
    <location>
        <begin position="1"/>
        <end position="124"/>
    </location>
</feature>
<evidence type="ECO:0000259" key="4">
    <source>
        <dbReference type="Pfam" id="PF01966"/>
    </source>
</evidence>
<evidence type="ECO:0008006" key="6">
    <source>
        <dbReference type="Google" id="ProtNLM"/>
    </source>
</evidence>
<comment type="caution">
    <text evidence="5">The sequence shown here is derived from an EMBL/GenBank/DDBJ whole genome shotgun (WGS) entry which is preliminary data.</text>
</comment>
<dbReference type="AlphaFoldDB" id="A0A0F8WL02"/>
<dbReference type="GO" id="GO:0052929">
    <property type="term" value="F:ATP:3'-cytidine-cytidine-tRNA adenylyltransferase activity"/>
    <property type="evidence" value="ECO:0007669"/>
    <property type="project" value="TreeGrafter"/>
</dbReference>
<dbReference type="CDD" id="cd00077">
    <property type="entry name" value="HDc"/>
    <property type="match status" value="1"/>
</dbReference>
<evidence type="ECO:0000256" key="1">
    <source>
        <dbReference type="ARBA" id="ARBA00022679"/>
    </source>
</evidence>
<dbReference type="Pfam" id="PF01743">
    <property type="entry name" value="PolyA_pol"/>
    <property type="match status" value="1"/>
</dbReference>
<protein>
    <recommendedName>
        <fullName evidence="6">HD domain-containing protein</fullName>
    </recommendedName>
</protein>
<sequence length="354" mass="40865">GRESDDIDIAVDKMSGVKFAEYVKKYADMQGEKSSVGVIKAAPEQSKHLETAIVHLLERSIDFVNLRTEKYDEKSRIPKIVPTESPEEDAHRRDLTINALFYNINTGEVEDYIGGLDDIREGVIKTPIPPKETLMEDPLRALRYIRFASRFGFKIDDDIVEAVRDEDVQDAFRNKVSRERMEKEKRKMLTGPNPKLAMELIRDFQLRSEVLKLPEKYEEWEMDQNSPYHQLNVWDHTMETLNNLQEIIKSRNVSDADKFVLNLAALLHDVGKLDPEIKGVKEVEGKVTHTYHGHEDASIRAAEYILRNLPGVRVEEIERVKNLIDGARRVNPQRQKTDEISKMSRKALGKFVRL</sequence>
<evidence type="ECO:0000313" key="5">
    <source>
        <dbReference type="EMBL" id="KKK57348.1"/>
    </source>
</evidence>
<dbReference type="PANTHER" id="PTHR13734">
    <property type="entry name" value="TRNA-NUCLEOTIDYLTRANSFERASE"/>
    <property type="match status" value="1"/>
</dbReference>